<evidence type="ECO:0000256" key="4">
    <source>
        <dbReference type="ARBA" id="ARBA00022679"/>
    </source>
</evidence>
<name>A0A1H1ZJC6_9MICO</name>
<dbReference type="GO" id="GO:0016757">
    <property type="term" value="F:glycosyltransferase activity"/>
    <property type="evidence" value="ECO:0007669"/>
    <property type="project" value="UniProtKB-KW"/>
</dbReference>
<dbReference type="CDD" id="cd00761">
    <property type="entry name" value="Glyco_tranf_GTA_type"/>
    <property type="match status" value="1"/>
</dbReference>
<keyword evidence="3" id="KW-0328">Glycosyltransferase</keyword>
<feature type="domain" description="Glycosyltransferase 2-like" evidence="5">
    <location>
        <begin position="10"/>
        <end position="141"/>
    </location>
</feature>
<evidence type="ECO:0000313" key="7">
    <source>
        <dbReference type="Proteomes" id="UP000181956"/>
    </source>
</evidence>
<sequence length="305" mass="33045">MNSEIRYPLIAIASYRRPDGLRALLRSLESASKGTNFSVVVVDNDPAGSACDVSQDTCLDLVYVVEPAPGIAAARNRALTLFGAPECTADSIVFVDDDEHVIQGWLDILTDHANSTGAAVVTGPVESVFPPHAPRWVVKGGFIQRPEWPNRAKLRAGATNNTLVKKESWRSAGSPRFDDSFSLTGGSDAKFFSVFLNSGLEIEYSQAARVFEPVPDERMTLKWLSRRAFRNGVVLGRLGKAKRGVLLTLGQGGYYVLTGTVRAAADALRGRGLQSSSFNKTINGVGVISSLFGFHVHEYRRKSGD</sequence>
<dbReference type="Gene3D" id="3.90.550.10">
    <property type="entry name" value="Spore Coat Polysaccharide Biosynthesis Protein SpsA, Chain A"/>
    <property type="match status" value="1"/>
</dbReference>
<dbReference type="RefSeq" id="WP_172829746.1">
    <property type="nucleotide sequence ID" value="NZ_LT629742.1"/>
</dbReference>
<dbReference type="PANTHER" id="PTHR43179:SF12">
    <property type="entry name" value="GALACTOFURANOSYLTRANSFERASE GLFT2"/>
    <property type="match status" value="1"/>
</dbReference>
<evidence type="ECO:0000256" key="3">
    <source>
        <dbReference type="ARBA" id="ARBA00022676"/>
    </source>
</evidence>
<dbReference type="EMBL" id="LT629742">
    <property type="protein sequence ID" value="SDT33729.1"/>
    <property type="molecule type" value="Genomic_DNA"/>
</dbReference>
<dbReference type="Pfam" id="PF00535">
    <property type="entry name" value="Glycos_transf_2"/>
    <property type="match status" value="1"/>
</dbReference>
<evidence type="ECO:0000256" key="2">
    <source>
        <dbReference type="ARBA" id="ARBA00006739"/>
    </source>
</evidence>
<accession>A0A1H1ZJC6</accession>
<protein>
    <submittedName>
        <fullName evidence="6">Glycosyl transferase family 2</fullName>
    </submittedName>
</protein>
<reference evidence="7" key="1">
    <citation type="submission" date="2016-10" db="EMBL/GenBank/DDBJ databases">
        <authorList>
            <person name="Varghese N."/>
            <person name="Submissions S."/>
        </authorList>
    </citation>
    <scope>NUCLEOTIDE SEQUENCE [LARGE SCALE GENOMIC DNA]</scope>
    <source>
        <strain evidence="7">DSM 21772</strain>
    </source>
</reference>
<dbReference type="InterPro" id="IPR029044">
    <property type="entry name" value="Nucleotide-diphossugar_trans"/>
</dbReference>
<dbReference type="InterPro" id="IPR001173">
    <property type="entry name" value="Glyco_trans_2-like"/>
</dbReference>
<dbReference type="STRING" id="412690.SAMN04489834_3480"/>
<keyword evidence="7" id="KW-1185">Reference proteome</keyword>
<evidence type="ECO:0000256" key="1">
    <source>
        <dbReference type="ARBA" id="ARBA00004776"/>
    </source>
</evidence>
<keyword evidence="4 6" id="KW-0808">Transferase</keyword>
<dbReference type="Proteomes" id="UP000181956">
    <property type="component" value="Chromosome I"/>
</dbReference>
<proteinExistence type="inferred from homology"/>
<comment type="similarity">
    <text evidence="2">Belongs to the glycosyltransferase 2 family.</text>
</comment>
<evidence type="ECO:0000313" key="6">
    <source>
        <dbReference type="EMBL" id="SDT33729.1"/>
    </source>
</evidence>
<gene>
    <name evidence="6" type="ORF">SAMN04489834_3480</name>
</gene>
<organism evidence="6 7">
    <name type="scientific">Microterricola viridarii</name>
    <dbReference type="NCBI Taxonomy" id="412690"/>
    <lineage>
        <taxon>Bacteria</taxon>
        <taxon>Bacillati</taxon>
        <taxon>Actinomycetota</taxon>
        <taxon>Actinomycetes</taxon>
        <taxon>Micrococcales</taxon>
        <taxon>Microbacteriaceae</taxon>
        <taxon>Microterricola</taxon>
    </lineage>
</organism>
<dbReference type="SUPFAM" id="SSF53448">
    <property type="entry name" value="Nucleotide-diphospho-sugar transferases"/>
    <property type="match status" value="1"/>
</dbReference>
<dbReference type="PANTHER" id="PTHR43179">
    <property type="entry name" value="RHAMNOSYLTRANSFERASE WBBL"/>
    <property type="match status" value="1"/>
</dbReference>
<comment type="pathway">
    <text evidence="1">Cell wall biogenesis; cell wall polysaccharide biosynthesis.</text>
</comment>
<dbReference type="AlphaFoldDB" id="A0A1H1ZJC6"/>
<evidence type="ECO:0000259" key="5">
    <source>
        <dbReference type="Pfam" id="PF00535"/>
    </source>
</evidence>